<organism evidence="1 2">
    <name type="scientific">Anaerostipes rhamnosivorans</name>
    <dbReference type="NCBI Taxonomy" id="1229621"/>
    <lineage>
        <taxon>Bacteria</taxon>
        <taxon>Bacillati</taxon>
        <taxon>Bacillota</taxon>
        <taxon>Clostridia</taxon>
        <taxon>Lachnospirales</taxon>
        <taxon>Lachnospiraceae</taxon>
        <taxon>Anaerostipes</taxon>
    </lineage>
</organism>
<dbReference type="AlphaFoldDB" id="A0A4P8ICV0"/>
<gene>
    <name evidence="1" type="ORF">AR1Y2_0903</name>
</gene>
<dbReference type="Proteomes" id="UP000298653">
    <property type="component" value="Chromosome"/>
</dbReference>
<dbReference type="KEGG" id="arf:AR1Y2_0903"/>
<proteinExistence type="predicted"/>
<name>A0A4P8ICV0_9FIRM</name>
<keyword evidence="2" id="KW-1185">Reference proteome</keyword>
<sequence>MVEWFLREAGKVSNDYFPTAKIKKTQETSKLSQWMGDWL</sequence>
<evidence type="ECO:0000313" key="2">
    <source>
        <dbReference type="Proteomes" id="UP000298653"/>
    </source>
</evidence>
<dbReference type="EMBL" id="CP040058">
    <property type="protein sequence ID" value="QCP34357.1"/>
    <property type="molecule type" value="Genomic_DNA"/>
</dbReference>
<accession>A0A4P8ICV0</accession>
<evidence type="ECO:0000313" key="1">
    <source>
        <dbReference type="EMBL" id="QCP34357.1"/>
    </source>
</evidence>
<protein>
    <submittedName>
        <fullName evidence="1">Uncharacterized protein</fullName>
    </submittedName>
</protein>
<reference evidence="1 2" key="1">
    <citation type="submission" date="2019-05" db="EMBL/GenBank/DDBJ databases">
        <title>Complete genome sequencing of Anaerostipes rhamnosivorans.</title>
        <authorList>
            <person name="Bui T.P.N."/>
            <person name="de Vos W.M."/>
        </authorList>
    </citation>
    <scope>NUCLEOTIDE SEQUENCE [LARGE SCALE GENOMIC DNA]</scope>
    <source>
        <strain evidence="1 2">1y2</strain>
    </source>
</reference>